<organism evidence="1 2">
    <name type="scientific">Anas platyrhynchos</name>
    <name type="common">Mallard</name>
    <name type="synonym">Anas boschas</name>
    <dbReference type="NCBI Taxonomy" id="8839"/>
    <lineage>
        <taxon>Eukaryota</taxon>
        <taxon>Metazoa</taxon>
        <taxon>Chordata</taxon>
        <taxon>Craniata</taxon>
        <taxon>Vertebrata</taxon>
        <taxon>Euteleostomi</taxon>
        <taxon>Archelosauria</taxon>
        <taxon>Archosauria</taxon>
        <taxon>Dinosauria</taxon>
        <taxon>Saurischia</taxon>
        <taxon>Theropoda</taxon>
        <taxon>Coelurosauria</taxon>
        <taxon>Aves</taxon>
        <taxon>Neognathae</taxon>
        <taxon>Galloanserae</taxon>
        <taxon>Anseriformes</taxon>
        <taxon>Anatidae</taxon>
        <taxon>Anatinae</taxon>
        <taxon>Anas</taxon>
    </lineage>
</organism>
<dbReference type="AlphaFoldDB" id="R0L9S5"/>
<dbReference type="EMBL" id="KB743532">
    <property type="protein sequence ID" value="EOA98214.1"/>
    <property type="molecule type" value="Genomic_DNA"/>
</dbReference>
<gene>
    <name evidence="1" type="ORF">Anapl_05261</name>
</gene>
<accession>R0L9S5</accession>
<sequence>MDDAPPGTQEYIMLRQDSIQSAELKKKESPFRAKCHEIFCCPLKQVHLKENTEPEALSALIITLSLSKATFFLPVGGLSTSQPSFRERFYCQLLKSACFQQSDVDMDAGLHFSLLFSTGIFLAENISFLTGSCTATWLRDQVTPAGQLQCHPVLIQRMGQCKQGLLISEGENGRNMQDPCTAMLPSARWEGTTRWQMMLRKESAGACTDLTQLRLAVCGAVEQDAAGNGGSAPRTAAAGTWAGLRGTALGDSPRGSHGRTRVDLRVQETARAPIEYKTRVLNEKSQHLFAWTLRFQVCC</sequence>
<keyword evidence="2" id="KW-1185">Reference proteome</keyword>
<protein>
    <submittedName>
        <fullName evidence="1">Uncharacterized protein</fullName>
    </submittedName>
</protein>
<dbReference type="Proteomes" id="UP000296049">
    <property type="component" value="Unassembled WGS sequence"/>
</dbReference>
<name>R0L9S5_ANAPL</name>
<reference evidence="2" key="1">
    <citation type="journal article" date="2013" name="Nat. Genet.">
        <title>The duck genome and transcriptome provide insight into an avian influenza virus reservoir species.</title>
        <authorList>
            <person name="Huang Y."/>
            <person name="Li Y."/>
            <person name="Burt D.W."/>
            <person name="Chen H."/>
            <person name="Zhang Y."/>
            <person name="Qian W."/>
            <person name="Kim H."/>
            <person name="Gan S."/>
            <person name="Zhao Y."/>
            <person name="Li J."/>
            <person name="Yi K."/>
            <person name="Feng H."/>
            <person name="Zhu P."/>
            <person name="Li B."/>
            <person name="Liu Q."/>
            <person name="Fairley S."/>
            <person name="Magor K.E."/>
            <person name="Du Z."/>
            <person name="Hu X."/>
            <person name="Goodman L."/>
            <person name="Tafer H."/>
            <person name="Vignal A."/>
            <person name="Lee T."/>
            <person name="Kim K.W."/>
            <person name="Sheng Z."/>
            <person name="An Y."/>
            <person name="Searle S."/>
            <person name="Herrero J."/>
            <person name="Groenen M.A."/>
            <person name="Crooijmans R.P."/>
            <person name="Faraut T."/>
            <person name="Cai Q."/>
            <person name="Webster R.G."/>
            <person name="Aldridge J.R."/>
            <person name="Warren W.C."/>
            <person name="Bartschat S."/>
            <person name="Kehr S."/>
            <person name="Marz M."/>
            <person name="Stadler P.F."/>
            <person name="Smith J."/>
            <person name="Kraus R.H."/>
            <person name="Zhao Y."/>
            <person name="Ren L."/>
            <person name="Fei J."/>
            <person name="Morisson M."/>
            <person name="Kaiser P."/>
            <person name="Griffin D.K."/>
            <person name="Rao M."/>
            <person name="Pitel F."/>
            <person name="Wang J."/>
            <person name="Li N."/>
        </authorList>
    </citation>
    <scope>NUCLEOTIDE SEQUENCE [LARGE SCALE GENOMIC DNA]</scope>
</reference>
<proteinExistence type="predicted"/>
<evidence type="ECO:0000313" key="1">
    <source>
        <dbReference type="EMBL" id="EOA98214.1"/>
    </source>
</evidence>
<evidence type="ECO:0000313" key="2">
    <source>
        <dbReference type="Proteomes" id="UP000296049"/>
    </source>
</evidence>